<sequence>MLKRVMCCLFLSLLAGCETTGDPTTGGLYGWSEEKAKQRQAQLNRRVMDIEAQMNAIEKENQELESDKLQLTQLIAIQSEKLNALITSHDALLDKIETYKGLERINQTKISQLKTRYPWLGLSREEVLRQFHEAASESRQQQMLNRLESELESLAQEIDMIL</sequence>
<dbReference type="RefSeq" id="WP_088532922.1">
    <property type="nucleotide sequence ID" value="NZ_CP021647.1"/>
</dbReference>
<evidence type="ECO:0008006" key="4">
    <source>
        <dbReference type="Google" id="ProtNLM"/>
    </source>
</evidence>
<name>A0AAD0W5W7_PSEO7</name>
<evidence type="ECO:0000313" key="3">
    <source>
        <dbReference type="Proteomes" id="UP000258102"/>
    </source>
</evidence>
<proteinExistence type="predicted"/>
<keyword evidence="1" id="KW-0175">Coiled coil</keyword>
<protein>
    <recommendedName>
        <fullName evidence="4">Lipoprotein</fullName>
    </recommendedName>
</protein>
<dbReference type="KEGG" id="ppis:B1L02_22310"/>
<dbReference type="Proteomes" id="UP000258102">
    <property type="component" value="Chromosome 2"/>
</dbReference>
<dbReference type="PROSITE" id="PS51257">
    <property type="entry name" value="PROKAR_LIPOPROTEIN"/>
    <property type="match status" value="1"/>
</dbReference>
<dbReference type="AlphaFoldDB" id="A0AAD0W5W7"/>
<evidence type="ECO:0000313" key="2">
    <source>
        <dbReference type="EMBL" id="AXR04042.1"/>
    </source>
</evidence>
<evidence type="ECO:0000256" key="1">
    <source>
        <dbReference type="SAM" id="Coils"/>
    </source>
</evidence>
<feature type="coiled-coil region" evidence="1">
    <location>
        <begin position="33"/>
        <end position="74"/>
    </location>
</feature>
<gene>
    <name evidence="2" type="ORF">D0511_18945</name>
</gene>
<organism evidence="2 3">
    <name type="scientific">Pseudoalteromonas piscicida</name>
    <dbReference type="NCBI Taxonomy" id="43662"/>
    <lineage>
        <taxon>Bacteria</taxon>
        <taxon>Pseudomonadati</taxon>
        <taxon>Pseudomonadota</taxon>
        <taxon>Gammaproteobacteria</taxon>
        <taxon>Alteromonadales</taxon>
        <taxon>Pseudoalteromonadaceae</taxon>
        <taxon>Pseudoalteromonas</taxon>
    </lineage>
</organism>
<accession>A0AAD0W5W7</accession>
<dbReference type="EMBL" id="CP031762">
    <property type="protein sequence ID" value="AXR04042.1"/>
    <property type="molecule type" value="Genomic_DNA"/>
</dbReference>
<reference evidence="2 3" key="1">
    <citation type="submission" date="2018-08" db="EMBL/GenBank/DDBJ databases">
        <title>Whole Genome Sequences of Two Pseudoalteromonas piscicida Strains, DE1-A and DE2-A, which Exhibit Strong Antibacterial Activity against Vibrio vulnificus.</title>
        <authorList>
            <person name="Richards G.P."/>
            <person name="Needleman D.S."/>
            <person name="Watson M.A."/>
            <person name="Polson S.W."/>
        </authorList>
    </citation>
    <scope>NUCLEOTIDE SEQUENCE [LARGE SCALE GENOMIC DNA]</scope>
    <source>
        <strain evidence="2 3">DE2-A</strain>
    </source>
</reference>